<evidence type="ECO:0000256" key="1">
    <source>
        <dbReference type="SAM" id="MobiDB-lite"/>
    </source>
</evidence>
<evidence type="ECO:0000256" key="2">
    <source>
        <dbReference type="SAM" id="Phobius"/>
    </source>
</evidence>
<dbReference type="Pfam" id="PF04892">
    <property type="entry name" value="VanZ"/>
    <property type="match status" value="1"/>
</dbReference>
<dbReference type="Proteomes" id="UP001550850">
    <property type="component" value="Unassembled WGS sequence"/>
</dbReference>
<dbReference type="InterPro" id="IPR006976">
    <property type="entry name" value="VanZ-like"/>
</dbReference>
<feature type="region of interest" description="Disordered" evidence="1">
    <location>
        <begin position="185"/>
        <end position="212"/>
    </location>
</feature>
<feature type="transmembrane region" description="Helical" evidence="2">
    <location>
        <begin position="92"/>
        <end position="109"/>
    </location>
</feature>
<evidence type="ECO:0000313" key="4">
    <source>
        <dbReference type="EMBL" id="MEU3557836.1"/>
    </source>
</evidence>
<comment type="caution">
    <text evidence="4">The sequence shown here is derived from an EMBL/GenBank/DDBJ whole genome shotgun (WGS) entry which is preliminary data.</text>
</comment>
<name>A0ABV2YQ50_9ACTN</name>
<keyword evidence="2" id="KW-0812">Transmembrane</keyword>
<feature type="transmembrane region" description="Helical" evidence="2">
    <location>
        <begin position="152"/>
        <end position="170"/>
    </location>
</feature>
<dbReference type="PANTHER" id="PTHR36834:SF1">
    <property type="entry name" value="INTEGRAL MEMBRANE PROTEIN"/>
    <property type="match status" value="1"/>
</dbReference>
<protein>
    <submittedName>
        <fullName evidence="4">VanZ family protein</fullName>
    </submittedName>
</protein>
<gene>
    <name evidence="4" type="ORF">AB0E65_27040</name>
</gene>
<reference evidence="4 5" key="1">
    <citation type="submission" date="2024-06" db="EMBL/GenBank/DDBJ databases">
        <title>The Natural Products Discovery Center: Release of the First 8490 Sequenced Strains for Exploring Actinobacteria Biosynthetic Diversity.</title>
        <authorList>
            <person name="Kalkreuter E."/>
            <person name="Kautsar S.A."/>
            <person name="Yang D."/>
            <person name="Bader C.D."/>
            <person name="Teijaro C.N."/>
            <person name="Fluegel L."/>
            <person name="Davis C.M."/>
            <person name="Simpson J.R."/>
            <person name="Lauterbach L."/>
            <person name="Steele A.D."/>
            <person name="Gui C."/>
            <person name="Meng S."/>
            <person name="Li G."/>
            <person name="Viehrig K."/>
            <person name="Ye F."/>
            <person name="Su P."/>
            <person name="Kiefer A.F."/>
            <person name="Nichols A."/>
            <person name="Cepeda A.J."/>
            <person name="Yan W."/>
            <person name="Fan B."/>
            <person name="Jiang Y."/>
            <person name="Adhikari A."/>
            <person name="Zheng C.-J."/>
            <person name="Schuster L."/>
            <person name="Cowan T.M."/>
            <person name="Smanski M.J."/>
            <person name="Chevrette M.G."/>
            <person name="De Carvalho L.P.S."/>
            <person name="Shen B."/>
        </authorList>
    </citation>
    <scope>NUCLEOTIDE SEQUENCE [LARGE SCALE GENOMIC DNA]</scope>
    <source>
        <strain evidence="4 5">NPDC038104</strain>
    </source>
</reference>
<feature type="transmembrane region" description="Helical" evidence="2">
    <location>
        <begin position="42"/>
        <end position="64"/>
    </location>
</feature>
<proteinExistence type="predicted"/>
<feature type="transmembrane region" description="Helical" evidence="2">
    <location>
        <begin position="121"/>
        <end position="140"/>
    </location>
</feature>
<organism evidence="4 5">
    <name type="scientific">Streptomyces fragilis</name>
    <dbReference type="NCBI Taxonomy" id="67301"/>
    <lineage>
        <taxon>Bacteria</taxon>
        <taxon>Bacillati</taxon>
        <taxon>Actinomycetota</taxon>
        <taxon>Actinomycetes</taxon>
        <taxon>Kitasatosporales</taxon>
        <taxon>Streptomycetaceae</taxon>
        <taxon>Streptomyces</taxon>
    </lineage>
</organism>
<keyword evidence="2" id="KW-1133">Transmembrane helix</keyword>
<evidence type="ECO:0000259" key="3">
    <source>
        <dbReference type="Pfam" id="PF04892"/>
    </source>
</evidence>
<dbReference type="EMBL" id="JBEZUR010000071">
    <property type="protein sequence ID" value="MEU3557836.1"/>
    <property type="molecule type" value="Genomic_DNA"/>
</dbReference>
<dbReference type="PANTHER" id="PTHR36834">
    <property type="entry name" value="MEMBRANE PROTEIN-RELATED"/>
    <property type="match status" value="1"/>
</dbReference>
<sequence>MGGFTIRIESWEVVAPLLLGFLLLLARRAARGVPGWSGRAALVRLLAAVWAAGLAHFTYFPVVVDRAQNLTPWYHQIQPVPGLGFLSADPSVALNVLLFVPLGVLLPLVTRGRLSAAGTALRCLALSAAIEVSQLLMYALFGNGRAADADDLLANTVGGLLGFLLLRLALRSSASSRLVRSFALPGTPHAQPETGRTVPPAPQPGPAARGRA</sequence>
<dbReference type="InterPro" id="IPR053150">
    <property type="entry name" value="Teicoplanin_resist-assoc"/>
</dbReference>
<feature type="domain" description="VanZ-like" evidence="3">
    <location>
        <begin position="55"/>
        <end position="168"/>
    </location>
</feature>
<keyword evidence="2" id="KW-0472">Membrane</keyword>
<accession>A0ABV2YQ50</accession>
<evidence type="ECO:0000313" key="5">
    <source>
        <dbReference type="Proteomes" id="UP001550850"/>
    </source>
</evidence>
<feature type="transmembrane region" description="Helical" evidence="2">
    <location>
        <begin position="13"/>
        <end position="30"/>
    </location>
</feature>
<keyword evidence="5" id="KW-1185">Reference proteome</keyword>
<dbReference type="RefSeq" id="WP_108957242.1">
    <property type="nucleotide sequence ID" value="NZ_BEVZ01000013.1"/>
</dbReference>